<dbReference type="AlphaFoldDB" id="A0AAD5WNM9"/>
<dbReference type="Proteomes" id="UP001201980">
    <property type="component" value="Unassembled WGS sequence"/>
</dbReference>
<name>A0AAD5WNM9_9PEZI</name>
<keyword evidence="3" id="KW-1185">Reference proteome</keyword>
<protein>
    <submittedName>
        <fullName evidence="2">Uncharacterized protein</fullName>
    </submittedName>
</protein>
<feature type="compositionally biased region" description="Polar residues" evidence="1">
    <location>
        <begin position="291"/>
        <end position="304"/>
    </location>
</feature>
<evidence type="ECO:0000313" key="2">
    <source>
        <dbReference type="EMBL" id="KAJ2893670.1"/>
    </source>
</evidence>
<reference evidence="2" key="1">
    <citation type="submission" date="2022-07" db="EMBL/GenBank/DDBJ databases">
        <title>Draft genome sequence of Zalerion maritima ATCC 34329, a (micro)plastics degrading marine fungus.</title>
        <authorList>
            <person name="Paco A."/>
            <person name="Goncalves M.F.M."/>
            <person name="Rocha-Santos T.A.P."/>
            <person name="Alves A."/>
        </authorList>
    </citation>
    <scope>NUCLEOTIDE SEQUENCE</scope>
    <source>
        <strain evidence="2">ATCC 34329</strain>
    </source>
</reference>
<gene>
    <name evidence="2" type="ORF">MKZ38_008336</name>
</gene>
<accession>A0AAD5WNM9</accession>
<evidence type="ECO:0000313" key="3">
    <source>
        <dbReference type="Proteomes" id="UP001201980"/>
    </source>
</evidence>
<sequence>MWVHPEIHLKVQVHNGSFLTPKERQHMRHYHYLAFGSITSLWPALAGIICGCCWDNVLDTVKHIHGIVRQQMRNPIRRAALTFNFDNPSEPWLETCRLALILPTVEHIAPSLWTLATRIPACFEPLPIEGFGRLKSIVPCCPRSDEEGPGLISTPVHRWARMETGQAAVLWQATMKSHCQALQGRTEVDFDAALQDLPHWSRSQSGIAPTVNHVFDIKRPTSWPSFHPSIHPPILSVVEQLRGLSLAAFLSSRHRSCGGAVTKGAHVVDSNGSASQDNKGTCVAFEAASGSEVSTRQGQHTTPPTVDIGYASHRD</sequence>
<proteinExistence type="predicted"/>
<feature type="region of interest" description="Disordered" evidence="1">
    <location>
        <begin position="291"/>
        <end position="315"/>
    </location>
</feature>
<organism evidence="2 3">
    <name type="scientific">Zalerion maritima</name>
    <dbReference type="NCBI Taxonomy" id="339359"/>
    <lineage>
        <taxon>Eukaryota</taxon>
        <taxon>Fungi</taxon>
        <taxon>Dikarya</taxon>
        <taxon>Ascomycota</taxon>
        <taxon>Pezizomycotina</taxon>
        <taxon>Sordariomycetes</taxon>
        <taxon>Lulworthiomycetidae</taxon>
        <taxon>Lulworthiales</taxon>
        <taxon>Lulworthiaceae</taxon>
        <taxon>Zalerion</taxon>
    </lineage>
</organism>
<dbReference type="EMBL" id="JAKWBI020000579">
    <property type="protein sequence ID" value="KAJ2893670.1"/>
    <property type="molecule type" value="Genomic_DNA"/>
</dbReference>
<comment type="caution">
    <text evidence="2">The sequence shown here is derived from an EMBL/GenBank/DDBJ whole genome shotgun (WGS) entry which is preliminary data.</text>
</comment>
<evidence type="ECO:0000256" key="1">
    <source>
        <dbReference type="SAM" id="MobiDB-lite"/>
    </source>
</evidence>